<protein>
    <submittedName>
        <fullName evidence="1">Uncharacterized protein</fullName>
    </submittedName>
</protein>
<accession>A0A8J3F9P9</accession>
<dbReference type="EMBL" id="BMQB01000004">
    <property type="protein sequence ID" value="GGJ93809.1"/>
    <property type="molecule type" value="Genomic_DNA"/>
</dbReference>
<name>A0A8J3F9P9_9ACTN</name>
<evidence type="ECO:0000313" key="2">
    <source>
        <dbReference type="Proteomes" id="UP000649739"/>
    </source>
</evidence>
<reference evidence="1" key="2">
    <citation type="submission" date="2020-09" db="EMBL/GenBank/DDBJ databases">
        <authorList>
            <person name="Sun Q."/>
            <person name="Ohkuma M."/>
        </authorList>
    </citation>
    <scope>NUCLEOTIDE SEQUENCE</scope>
    <source>
        <strain evidence="1">JCM 3090</strain>
    </source>
</reference>
<reference evidence="1" key="1">
    <citation type="journal article" date="2014" name="Int. J. Syst. Evol. Microbiol.">
        <title>Complete genome sequence of Corynebacterium casei LMG S-19264T (=DSM 44701T), isolated from a smear-ripened cheese.</title>
        <authorList>
            <consortium name="US DOE Joint Genome Institute (JGI-PGF)"/>
            <person name="Walter F."/>
            <person name="Albersmeier A."/>
            <person name="Kalinowski J."/>
            <person name="Ruckert C."/>
        </authorList>
    </citation>
    <scope>NUCLEOTIDE SEQUENCE</scope>
    <source>
        <strain evidence="1">JCM 3090</strain>
    </source>
</reference>
<evidence type="ECO:0000313" key="1">
    <source>
        <dbReference type="EMBL" id="GGJ93809.1"/>
    </source>
</evidence>
<comment type="caution">
    <text evidence="1">The sequence shown here is derived from an EMBL/GenBank/DDBJ whole genome shotgun (WGS) entry which is preliminary data.</text>
</comment>
<gene>
    <name evidence="1" type="ORF">GCM10010123_24580</name>
</gene>
<organism evidence="1 2">
    <name type="scientific">Pilimelia anulata</name>
    <dbReference type="NCBI Taxonomy" id="53371"/>
    <lineage>
        <taxon>Bacteria</taxon>
        <taxon>Bacillati</taxon>
        <taxon>Actinomycetota</taxon>
        <taxon>Actinomycetes</taxon>
        <taxon>Micromonosporales</taxon>
        <taxon>Micromonosporaceae</taxon>
        <taxon>Pilimelia</taxon>
    </lineage>
</organism>
<sequence length="65" mass="7257">MAKNARFDFISNVSCYLLVARIGLGEPLMGRHLPPFRLGVTPFERISDLTDAPLGSLRVQVSWLI</sequence>
<dbReference type="Proteomes" id="UP000649739">
    <property type="component" value="Unassembled WGS sequence"/>
</dbReference>
<proteinExistence type="predicted"/>
<keyword evidence="2" id="KW-1185">Reference proteome</keyword>
<dbReference type="AlphaFoldDB" id="A0A8J3F9P9"/>